<accession>A0A0E9XXV6</accession>
<name>A0A0E9XXV6_ANGAN</name>
<dbReference type="EMBL" id="GBXM01001882">
    <property type="protein sequence ID" value="JAI06696.1"/>
    <property type="molecule type" value="Transcribed_RNA"/>
</dbReference>
<organism evidence="1">
    <name type="scientific">Anguilla anguilla</name>
    <name type="common">European freshwater eel</name>
    <name type="synonym">Muraena anguilla</name>
    <dbReference type="NCBI Taxonomy" id="7936"/>
    <lineage>
        <taxon>Eukaryota</taxon>
        <taxon>Metazoa</taxon>
        <taxon>Chordata</taxon>
        <taxon>Craniata</taxon>
        <taxon>Vertebrata</taxon>
        <taxon>Euteleostomi</taxon>
        <taxon>Actinopterygii</taxon>
        <taxon>Neopterygii</taxon>
        <taxon>Teleostei</taxon>
        <taxon>Anguilliformes</taxon>
        <taxon>Anguillidae</taxon>
        <taxon>Anguilla</taxon>
    </lineage>
</organism>
<sequence length="64" mass="7228">MIPKVLHGVEVRALCRPVKFFHSFLDKTISIWTLLCAWGHYHTGKGLPQSVGEAQNCLECLCML</sequence>
<dbReference type="AlphaFoldDB" id="A0A0E9XXV6"/>
<protein>
    <submittedName>
        <fullName evidence="1">Uncharacterized protein</fullName>
    </submittedName>
</protein>
<reference evidence="1" key="2">
    <citation type="journal article" date="2015" name="Fish Shellfish Immunol.">
        <title>Early steps in the European eel (Anguilla anguilla)-Vibrio vulnificus interaction in the gills: Role of the RtxA13 toxin.</title>
        <authorList>
            <person name="Callol A."/>
            <person name="Pajuelo D."/>
            <person name="Ebbesson L."/>
            <person name="Teles M."/>
            <person name="MacKenzie S."/>
            <person name="Amaro C."/>
        </authorList>
    </citation>
    <scope>NUCLEOTIDE SEQUENCE</scope>
</reference>
<reference evidence="1" key="1">
    <citation type="submission" date="2014-11" db="EMBL/GenBank/DDBJ databases">
        <authorList>
            <person name="Amaro Gonzalez C."/>
        </authorList>
    </citation>
    <scope>NUCLEOTIDE SEQUENCE</scope>
</reference>
<evidence type="ECO:0000313" key="1">
    <source>
        <dbReference type="EMBL" id="JAI06696.1"/>
    </source>
</evidence>
<proteinExistence type="predicted"/>